<dbReference type="RefSeq" id="WP_085815579.1">
    <property type="nucleotide sequence ID" value="NZ_CP123448.1"/>
</dbReference>
<dbReference type="STRING" id="1522312.GCA_900177895_01400"/>
<dbReference type="AlphaFoldDB" id="A0A238HHY4"/>
<dbReference type="GeneID" id="83625497"/>
<dbReference type="EMBL" id="FXUV02000064">
    <property type="protein sequence ID" value="SNB82191.1"/>
    <property type="molecule type" value="Genomic_DNA"/>
</dbReference>
<evidence type="ECO:0000313" key="1">
    <source>
        <dbReference type="EMBL" id="SMQ13353.1"/>
    </source>
</evidence>
<dbReference type="OrthoDB" id="9810009at2"/>
<keyword evidence="3" id="KW-1185">Reference proteome</keyword>
<sequence length="83" mass="9964">MMQLAEVIYHNQQAMLKLPSNFNPIQKTWYVAQNEQTGQAMITTCQPEWNDFLQAWQQLDGTEWGELTRYRYDVERSFDWGDE</sequence>
<organism evidence="1">
    <name type="scientific">Kingella negevensis</name>
    <dbReference type="NCBI Taxonomy" id="1522312"/>
    <lineage>
        <taxon>Bacteria</taxon>
        <taxon>Pseudomonadati</taxon>
        <taxon>Pseudomonadota</taxon>
        <taxon>Betaproteobacteria</taxon>
        <taxon>Neisseriales</taxon>
        <taxon>Neisseriaceae</taxon>
        <taxon>Kingella</taxon>
    </lineage>
</organism>
<dbReference type="Proteomes" id="UP000215450">
    <property type="component" value="Unassembled WGS sequence"/>
</dbReference>
<reference evidence="1" key="1">
    <citation type="submission" date="2017-05" db="EMBL/GenBank/DDBJ databases">
        <authorList>
            <person name="Song R."/>
            <person name="Chenine A.L."/>
            <person name="Ruprecht R.M."/>
        </authorList>
    </citation>
    <scope>NUCLEOTIDE SEQUENCE</scope>
    <source>
        <strain evidence="1">Kingella_eburonensis</strain>
    </source>
</reference>
<protein>
    <submittedName>
        <fullName evidence="1">Uncharacterized protein</fullName>
    </submittedName>
</protein>
<accession>A0A238HHY4</accession>
<evidence type="ECO:0000313" key="2">
    <source>
        <dbReference type="EMBL" id="SNB82191.1"/>
    </source>
</evidence>
<evidence type="ECO:0000313" key="3">
    <source>
        <dbReference type="Proteomes" id="UP000215450"/>
    </source>
</evidence>
<proteinExistence type="predicted"/>
<name>A0A238HHY4_9NEIS</name>
<reference evidence="2 3" key="2">
    <citation type="submission" date="2017-06" db="EMBL/GenBank/DDBJ databases">
        <authorList>
            <person name="Kim H.J."/>
            <person name="Triplett B.A."/>
        </authorList>
    </citation>
    <scope>NUCLEOTIDE SEQUENCE [LARGE SCALE GENOMIC DNA]</scope>
    <source>
        <strain evidence="2">Kingella_eburonensis</strain>
    </source>
</reference>
<dbReference type="EMBL" id="FXUV01000060">
    <property type="protein sequence ID" value="SMQ13353.1"/>
    <property type="molecule type" value="Genomic_DNA"/>
</dbReference>
<gene>
    <name evidence="1" type="ORF">KEBURONENSIS_02019</name>
    <name evidence="2" type="ORF">KEBURONENSIS_02027</name>
</gene>